<dbReference type="PANTHER" id="PTHR36194">
    <property type="entry name" value="S-LAYER-LIKE PROTEIN"/>
    <property type="match status" value="1"/>
</dbReference>
<dbReference type="Gene3D" id="3.40.50.10610">
    <property type="entry name" value="ABC-type transport auxiliary lipoprotein component"/>
    <property type="match status" value="1"/>
</dbReference>
<dbReference type="EMBL" id="RQEP01000019">
    <property type="protein sequence ID" value="TGJ99726.1"/>
    <property type="molecule type" value="Genomic_DNA"/>
</dbReference>
<proteinExistence type="predicted"/>
<gene>
    <name evidence="2" type="ORF">EHO59_18035</name>
</gene>
<dbReference type="RefSeq" id="WP_135589818.1">
    <property type="nucleotide sequence ID" value="NZ_RQEP01000019.1"/>
</dbReference>
<evidence type="ECO:0000259" key="1">
    <source>
        <dbReference type="Pfam" id="PF14326"/>
    </source>
</evidence>
<organism evidence="2 3">
    <name type="scientific">Leptospira semungkisensis</name>
    <dbReference type="NCBI Taxonomy" id="2484985"/>
    <lineage>
        <taxon>Bacteria</taxon>
        <taxon>Pseudomonadati</taxon>
        <taxon>Spirochaetota</taxon>
        <taxon>Spirochaetia</taxon>
        <taxon>Leptospirales</taxon>
        <taxon>Leptospiraceae</taxon>
        <taxon>Leptospira</taxon>
    </lineage>
</organism>
<keyword evidence="3" id="KW-1185">Reference proteome</keyword>
<reference evidence="2" key="1">
    <citation type="journal article" date="2019" name="PLoS Negl. Trop. Dis.">
        <title>Revisiting the worldwide diversity of Leptospira species in the environment.</title>
        <authorList>
            <person name="Vincent A.T."/>
            <person name="Schiettekatte O."/>
            <person name="Bourhy P."/>
            <person name="Veyrier F.J."/>
            <person name="Picardeau M."/>
        </authorList>
    </citation>
    <scope>NUCLEOTIDE SEQUENCE [LARGE SCALE GENOMIC DNA]</scope>
    <source>
        <strain evidence="2">SSS9</strain>
    </source>
</reference>
<evidence type="ECO:0000313" key="3">
    <source>
        <dbReference type="Proteomes" id="UP000297453"/>
    </source>
</evidence>
<dbReference type="OrthoDB" id="319912at2"/>
<evidence type="ECO:0000313" key="2">
    <source>
        <dbReference type="EMBL" id="TGJ99726.1"/>
    </source>
</evidence>
<comment type="caution">
    <text evidence="2">The sequence shown here is derived from an EMBL/GenBank/DDBJ whole genome shotgun (WGS) entry which is preliminary data.</text>
</comment>
<dbReference type="Pfam" id="PF14326">
    <property type="entry name" value="DUF4384"/>
    <property type="match status" value="1"/>
</dbReference>
<dbReference type="PANTHER" id="PTHR36194:SF1">
    <property type="entry name" value="S-LAYER-LIKE PROTEIN"/>
    <property type="match status" value="1"/>
</dbReference>
<dbReference type="AlphaFoldDB" id="A0A4R9FPM1"/>
<dbReference type="Proteomes" id="UP000297453">
    <property type="component" value="Unassembled WGS sequence"/>
</dbReference>
<protein>
    <submittedName>
        <fullName evidence="2">DUF4384 domain-containing protein</fullName>
    </submittedName>
</protein>
<feature type="domain" description="DUF4384" evidence="1">
    <location>
        <begin position="212"/>
        <end position="290"/>
    </location>
</feature>
<accession>A0A4R9FPM1</accession>
<name>A0A4R9FPM1_9LEPT</name>
<dbReference type="InterPro" id="IPR025493">
    <property type="entry name" value="DUF4384"/>
</dbReference>
<sequence length="343" mass="38206">MYRISEESDRGSEFPKVRLLFSGSFLPKAILLISVSVLVQCASPSETVSIPITPVPRSETSPSSNFLDKYNIALLSSDTSSENPQDELKDILLRSERVSVIDRQRTADVLNEISLNQTGITDPANAPKLGKILSAQKLIYLKNQKDRWSVELVDVETSKSEFLRSFKREKSEKTFTELSGFLTQNLLLKNLSVLKPKSQTIKVSLNSSQKIYRSNEPVSFSINASEDCYAYLILLQSDGETLLLFPNSFQSNNFLKANVRLLIPDEKSGYILAAGEPYGTDSVKLIASKSQLNLFQTKPYGDSPFGIIDRPFESVSRGIKIIQTTVSDGDWNTSELSIVTLEK</sequence>